<dbReference type="Proteomes" id="UP000827092">
    <property type="component" value="Unassembled WGS sequence"/>
</dbReference>
<reference evidence="2 3" key="1">
    <citation type="journal article" date="2022" name="Nat. Ecol. Evol.">
        <title>A masculinizing supergene underlies an exaggerated male reproductive morph in a spider.</title>
        <authorList>
            <person name="Hendrickx F."/>
            <person name="De Corte Z."/>
            <person name="Sonet G."/>
            <person name="Van Belleghem S.M."/>
            <person name="Kostlbacher S."/>
            <person name="Vangestel C."/>
        </authorList>
    </citation>
    <scope>NUCLEOTIDE SEQUENCE [LARGE SCALE GENOMIC DNA]</scope>
    <source>
        <strain evidence="2">W744_W776</strain>
    </source>
</reference>
<organism evidence="2 3">
    <name type="scientific">Oedothorax gibbosus</name>
    <dbReference type="NCBI Taxonomy" id="931172"/>
    <lineage>
        <taxon>Eukaryota</taxon>
        <taxon>Metazoa</taxon>
        <taxon>Ecdysozoa</taxon>
        <taxon>Arthropoda</taxon>
        <taxon>Chelicerata</taxon>
        <taxon>Arachnida</taxon>
        <taxon>Araneae</taxon>
        <taxon>Araneomorphae</taxon>
        <taxon>Entelegynae</taxon>
        <taxon>Araneoidea</taxon>
        <taxon>Linyphiidae</taxon>
        <taxon>Erigoninae</taxon>
        <taxon>Oedothorax</taxon>
    </lineage>
</organism>
<evidence type="ECO:0000313" key="3">
    <source>
        <dbReference type="Proteomes" id="UP000827092"/>
    </source>
</evidence>
<evidence type="ECO:0000313" key="2">
    <source>
        <dbReference type="EMBL" id="KAG8175238.1"/>
    </source>
</evidence>
<comment type="caution">
    <text evidence="2">The sequence shown here is derived from an EMBL/GenBank/DDBJ whole genome shotgun (WGS) entry which is preliminary data.</text>
</comment>
<accession>A0AAV6TTZ2</accession>
<proteinExistence type="predicted"/>
<dbReference type="AlphaFoldDB" id="A0AAV6TTZ2"/>
<sequence>MEDSTQHLLSVLIEEAPRIQAASLRVLEDLKTRQHPYYIREFGTFQESWNSLKNSLNTMLSHLGAEYMQGTTIHTPCNFTQEKHILKVSVHRIWKTTDNLSDSSHGFVKNERQVLMHSWTCLDSSLDRLINPDMAEKIYFCCELQCFPCYSEGVDGIACQKCMACSFCQCDCVMYMKYRRDTHCCPLFCCRPTFGECILCPGACLCPCKSQLQNGQTVRMNGREIKVVEYRGNETHCCEKKCFPMPDRIFRGLACLKCKAVNYCKCGCMSWKAKQKESYMPLVRPDGGWETVTEKDWKPWKRGVYFEETLRNHYFSTNKDARVSKDGQHERMAKGFDQPSDSHVG</sequence>
<gene>
    <name evidence="2" type="ORF">JTE90_022661</name>
</gene>
<protein>
    <submittedName>
        <fullName evidence="2">Uncharacterized protein</fullName>
    </submittedName>
</protein>
<evidence type="ECO:0000256" key="1">
    <source>
        <dbReference type="SAM" id="MobiDB-lite"/>
    </source>
</evidence>
<feature type="compositionally biased region" description="Basic and acidic residues" evidence="1">
    <location>
        <begin position="321"/>
        <end position="334"/>
    </location>
</feature>
<dbReference type="EMBL" id="JAFNEN010001048">
    <property type="protein sequence ID" value="KAG8175238.1"/>
    <property type="molecule type" value="Genomic_DNA"/>
</dbReference>
<name>A0AAV6TTZ2_9ARAC</name>
<feature type="region of interest" description="Disordered" evidence="1">
    <location>
        <begin position="321"/>
        <end position="345"/>
    </location>
</feature>
<keyword evidence="3" id="KW-1185">Reference proteome</keyword>